<evidence type="ECO:0000259" key="1">
    <source>
        <dbReference type="Pfam" id="PF07463"/>
    </source>
</evidence>
<proteinExistence type="predicted"/>
<comment type="caution">
    <text evidence="3">The sequence shown here is derived from an EMBL/GenBank/DDBJ whole genome shotgun (WGS) entry which is preliminary data.</text>
</comment>
<keyword evidence="3" id="KW-0378">Hydrolase</keyword>
<dbReference type="InterPro" id="IPR003615">
    <property type="entry name" value="HNH_nuc"/>
</dbReference>
<dbReference type="InterPro" id="IPR044925">
    <property type="entry name" value="His-Me_finger_sf"/>
</dbReference>
<gene>
    <name evidence="3" type="ORF">KEC57_00350</name>
</gene>
<dbReference type="Pfam" id="PF13392">
    <property type="entry name" value="HNH_3"/>
    <property type="match status" value="1"/>
</dbReference>
<dbReference type="Pfam" id="PF07463">
    <property type="entry name" value="NUMOD4"/>
    <property type="match status" value="1"/>
</dbReference>
<name>A0A9X1S1B1_9MICO</name>
<evidence type="ECO:0000313" key="4">
    <source>
        <dbReference type="Proteomes" id="UP001139354"/>
    </source>
</evidence>
<evidence type="ECO:0000259" key="2">
    <source>
        <dbReference type="Pfam" id="PF13392"/>
    </source>
</evidence>
<sequence>MTAEEWRAVVGYEGVYEVSDHGRVRSLNRLDSRGRRRRGQMLRPATHKEGYRHVSLRRDGVAKTRKVHLLVLAAFVGPRPIGLVGCHRDGDPGNNEVRNLRWDTQRSNVLDSVKHGTHHMSRRDACGNGHRLAPFNVQPKKFRDGYRVCWACNLAQTWARDHREAFDQSLADHYYSLLESGWVPVRGQKVPQLLAA</sequence>
<keyword evidence="3" id="KW-0540">Nuclease</keyword>
<dbReference type="GO" id="GO:0004519">
    <property type="term" value="F:endonuclease activity"/>
    <property type="evidence" value="ECO:0007669"/>
    <property type="project" value="UniProtKB-KW"/>
</dbReference>
<dbReference type="RefSeq" id="WP_229382539.1">
    <property type="nucleotide sequence ID" value="NZ_JAGTTN010000001.1"/>
</dbReference>
<dbReference type="Proteomes" id="UP001139354">
    <property type="component" value="Unassembled WGS sequence"/>
</dbReference>
<dbReference type="GO" id="GO:0016788">
    <property type="term" value="F:hydrolase activity, acting on ester bonds"/>
    <property type="evidence" value="ECO:0007669"/>
    <property type="project" value="InterPro"/>
</dbReference>
<accession>A0A9X1S1B1</accession>
<dbReference type="EMBL" id="JAGTTN010000001">
    <property type="protein sequence ID" value="MCC2030629.1"/>
    <property type="molecule type" value="Genomic_DNA"/>
</dbReference>
<feature type="domain" description="HNH nuclease" evidence="2">
    <location>
        <begin position="65"/>
        <end position="109"/>
    </location>
</feature>
<keyword evidence="4" id="KW-1185">Reference proteome</keyword>
<organism evidence="3 4">
    <name type="scientific">Microbacterium allomyrinae</name>
    <dbReference type="NCBI Taxonomy" id="2830666"/>
    <lineage>
        <taxon>Bacteria</taxon>
        <taxon>Bacillati</taxon>
        <taxon>Actinomycetota</taxon>
        <taxon>Actinomycetes</taxon>
        <taxon>Micrococcales</taxon>
        <taxon>Microbacteriaceae</taxon>
        <taxon>Microbacterium</taxon>
    </lineage>
</organism>
<reference evidence="3" key="1">
    <citation type="submission" date="2021-04" db="EMBL/GenBank/DDBJ databases">
        <title>Microbacterium tenobrionis sp. nov. and Microbacterium allomyrinae sp. nov., isolated from larvae of Tenobrio molitor and Allomyrina dichotoma, respectively.</title>
        <authorList>
            <person name="Lee S.D."/>
        </authorList>
    </citation>
    <scope>NUCLEOTIDE SEQUENCE</scope>
    <source>
        <strain evidence="3">BWT-G7</strain>
    </source>
</reference>
<dbReference type="InterPro" id="IPR010902">
    <property type="entry name" value="NUMOD4"/>
</dbReference>
<protein>
    <submittedName>
        <fullName evidence="3">NUMOD4 motif-containing HNH endonuclease</fullName>
    </submittedName>
</protein>
<feature type="domain" description="NUMOD4" evidence="1">
    <location>
        <begin position="4"/>
        <end position="57"/>
    </location>
</feature>
<dbReference type="AlphaFoldDB" id="A0A9X1S1B1"/>
<evidence type="ECO:0000313" key="3">
    <source>
        <dbReference type="EMBL" id="MCC2030629.1"/>
    </source>
</evidence>
<dbReference type="SUPFAM" id="SSF54060">
    <property type="entry name" value="His-Me finger endonucleases"/>
    <property type="match status" value="1"/>
</dbReference>
<keyword evidence="3" id="KW-0255">Endonuclease</keyword>
<dbReference type="Gene3D" id="3.90.75.20">
    <property type="match status" value="1"/>
</dbReference>